<sequence length="240" mass="26579">MGPLSNSLAPMSYSGVDFILENSPSKSYALLESDSDVDVNHLHETVSNVFKRNGHHQHLDSSTKRCQNSVRKAKALSALSSLDVSKTKLKNTKKCLDLYFGRSKHNNCHENTETKVVRGTLNGSYDTESSEITIPTFQQTPPKLVHGNESPTNGVSSLLTLFQSPTSTTCPQKRNHVNTEECNEQPRKRTKLSDSNTKTDERRQCNNCQNSLKSVISEVQASKVPSLLNLFQSPSSSNQP</sequence>
<dbReference type="InParanoid" id="F6RAG4"/>
<organism evidence="2 3">
    <name type="scientific">Ciona intestinalis</name>
    <name type="common">Transparent sea squirt</name>
    <name type="synonym">Ascidia intestinalis</name>
    <dbReference type="NCBI Taxonomy" id="7719"/>
    <lineage>
        <taxon>Eukaryota</taxon>
        <taxon>Metazoa</taxon>
        <taxon>Chordata</taxon>
        <taxon>Tunicata</taxon>
        <taxon>Ascidiacea</taxon>
        <taxon>Phlebobranchia</taxon>
        <taxon>Cionidae</taxon>
        <taxon>Ciona</taxon>
    </lineage>
</organism>
<reference evidence="3" key="1">
    <citation type="journal article" date="2002" name="Science">
        <title>The draft genome of Ciona intestinalis: insights into chordate and vertebrate origins.</title>
        <authorList>
            <person name="Dehal P."/>
            <person name="Satou Y."/>
            <person name="Campbell R.K."/>
            <person name="Chapman J."/>
            <person name="Degnan B."/>
            <person name="De Tomaso A."/>
            <person name="Davidson B."/>
            <person name="Di Gregorio A."/>
            <person name="Gelpke M."/>
            <person name="Goodstein D.M."/>
            <person name="Harafuji N."/>
            <person name="Hastings K.E."/>
            <person name="Ho I."/>
            <person name="Hotta K."/>
            <person name="Huang W."/>
            <person name="Kawashima T."/>
            <person name="Lemaire P."/>
            <person name="Martinez D."/>
            <person name="Meinertzhagen I.A."/>
            <person name="Necula S."/>
            <person name="Nonaka M."/>
            <person name="Putnam N."/>
            <person name="Rash S."/>
            <person name="Saiga H."/>
            <person name="Satake M."/>
            <person name="Terry A."/>
            <person name="Yamada L."/>
            <person name="Wang H.G."/>
            <person name="Awazu S."/>
            <person name="Azumi K."/>
            <person name="Boore J."/>
            <person name="Branno M."/>
            <person name="Chin-Bow S."/>
            <person name="DeSantis R."/>
            <person name="Doyle S."/>
            <person name="Francino P."/>
            <person name="Keys D.N."/>
            <person name="Haga S."/>
            <person name="Hayashi H."/>
            <person name="Hino K."/>
            <person name="Imai K.S."/>
            <person name="Inaba K."/>
            <person name="Kano S."/>
            <person name="Kobayashi K."/>
            <person name="Kobayashi M."/>
            <person name="Lee B.I."/>
            <person name="Makabe K.W."/>
            <person name="Manohar C."/>
            <person name="Matassi G."/>
            <person name="Medina M."/>
            <person name="Mochizuki Y."/>
            <person name="Mount S."/>
            <person name="Morishita T."/>
            <person name="Miura S."/>
            <person name="Nakayama A."/>
            <person name="Nishizaka S."/>
            <person name="Nomoto H."/>
            <person name="Ohta F."/>
            <person name="Oishi K."/>
            <person name="Rigoutsos I."/>
            <person name="Sano M."/>
            <person name="Sasaki A."/>
            <person name="Sasakura Y."/>
            <person name="Shoguchi E."/>
            <person name="Shin-i T."/>
            <person name="Spagnuolo A."/>
            <person name="Stainier D."/>
            <person name="Suzuki M.M."/>
            <person name="Tassy O."/>
            <person name="Takatori N."/>
            <person name="Tokuoka M."/>
            <person name="Yagi K."/>
            <person name="Yoshizaki F."/>
            <person name="Wada S."/>
            <person name="Zhang C."/>
            <person name="Hyatt P.D."/>
            <person name="Larimer F."/>
            <person name="Detter C."/>
            <person name="Doggett N."/>
            <person name="Glavina T."/>
            <person name="Hawkins T."/>
            <person name="Richardson P."/>
            <person name="Lucas S."/>
            <person name="Kohara Y."/>
            <person name="Levine M."/>
            <person name="Satoh N."/>
            <person name="Rokhsar D.S."/>
        </authorList>
    </citation>
    <scope>NUCLEOTIDE SEQUENCE [LARGE SCALE GENOMIC DNA]</scope>
</reference>
<evidence type="ECO:0000313" key="3">
    <source>
        <dbReference type="Proteomes" id="UP000008144"/>
    </source>
</evidence>
<reference evidence="2" key="2">
    <citation type="journal article" date="2008" name="Genome Biol.">
        <title>Improved genome assembly and evidence-based global gene model set for the chordate Ciona intestinalis: new insight into intron and operon populations.</title>
        <authorList>
            <person name="Satou Y."/>
            <person name="Mineta K."/>
            <person name="Ogasawara M."/>
            <person name="Sasakura Y."/>
            <person name="Shoguchi E."/>
            <person name="Ueno K."/>
            <person name="Yamada L."/>
            <person name="Matsumoto J."/>
            <person name="Wasserscheid J."/>
            <person name="Dewar K."/>
            <person name="Wiley G.B."/>
            <person name="Macmil S.L."/>
            <person name="Roe B.A."/>
            <person name="Zeller R.W."/>
            <person name="Hastings K.E."/>
            <person name="Lemaire P."/>
            <person name="Lindquist E."/>
            <person name="Endo T."/>
            <person name="Hotta K."/>
            <person name="Inaba K."/>
        </authorList>
    </citation>
    <scope>NUCLEOTIDE SEQUENCE [LARGE SCALE GENOMIC DNA]</scope>
    <source>
        <strain evidence="2">wild type</strain>
    </source>
</reference>
<keyword evidence="3" id="KW-1185">Reference proteome</keyword>
<evidence type="ECO:0000313" key="2">
    <source>
        <dbReference type="Ensembl" id="ENSCINP00000020028.3"/>
    </source>
</evidence>
<reference evidence="2" key="4">
    <citation type="submission" date="2025-09" db="UniProtKB">
        <authorList>
            <consortium name="Ensembl"/>
        </authorList>
    </citation>
    <scope>IDENTIFICATION</scope>
</reference>
<name>F6RAG4_CIOIN</name>
<protein>
    <submittedName>
        <fullName evidence="2">Uncharacterized protein</fullName>
    </submittedName>
</protein>
<evidence type="ECO:0000256" key="1">
    <source>
        <dbReference type="SAM" id="MobiDB-lite"/>
    </source>
</evidence>
<accession>F6RAG4</accession>
<dbReference type="AlphaFoldDB" id="F6RAG4"/>
<reference evidence="2" key="3">
    <citation type="submission" date="2025-08" db="UniProtKB">
        <authorList>
            <consortium name="Ensembl"/>
        </authorList>
    </citation>
    <scope>IDENTIFICATION</scope>
</reference>
<feature type="region of interest" description="Disordered" evidence="1">
    <location>
        <begin position="165"/>
        <end position="204"/>
    </location>
</feature>
<dbReference type="Proteomes" id="UP000008144">
    <property type="component" value="Chromosome 5"/>
</dbReference>
<dbReference type="Ensembl" id="ENSCINT00000020028.3">
    <property type="protein sequence ID" value="ENSCINP00000020028.3"/>
    <property type="gene ID" value="ENSCING00000009908.3"/>
</dbReference>
<proteinExistence type="predicted"/>
<dbReference type="EMBL" id="EAAA01002199">
    <property type="status" value="NOT_ANNOTATED_CDS"/>
    <property type="molecule type" value="Genomic_DNA"/>
</dbReference>
<dbReference type="HOGENOM" id="CLU_1158624_0_0_1"/>